<organism evidence="1 2">
    <name type="scientific">Allocatelliglobosispora scoriae</name>
    <dbReference type="NCBI Taxonomy" id="643052"/>
    <lineage>
        <taxon>Bacteria</taxon>
        <taxon>Bacillati</taxon>
        <taxon>Actinomycetota</taxon>
        <taxon>Actinomycetes</taxon>
        <taxon>Micromonosporales</taxon>
        <taxon>Micromonosporaceae</taxon>
        <taxon>Allocatelliglobosispora</taxon>
    </lineage>
</organism>
<keyword evidence="2" id="KW-1185">Reference proteome</keyword>
<gene>
    <name evidence="1" type="ORF">F4553_001830</name>
</gene>
<accession>A0A841BNQ2</accession>
<comment type="caution">
    <text evidence="1">The sequence shown here is derived from an EMBL/GenBank/DDBJ whole genome shotgun (WGS) entry which is preliminary data.</text>
</comment>
<protein>
    <submittedName>
        <fullName evidence="1">Uncharacterized protein</fullName>
    </submittedName>
</protein>
<name>A0A841BNQ2_9ACTN</name>
<evidence type="ECO:0000313" key="1">
    <source>
        <dbReference type="EMBL" id="MBB5868451.1"/>
    </source>
</evidence>
<reference evidence="1 2" key="1">
    <citation type="submission" date="2020-08" db="EMBL/GenBank/DDBJ databases">
        <title>Sequencing the genomes of 1000 actinobacteria strains.</title>
        <authorList>
            <person name="Klenk H.-P."/>
        </authorList>
    </citation>
    <scope>NUCLEOTIDE SEQUENCE [LARGE SCALE GENOMIC DNA]</scope>
    <source>
        <strain evidence="1 2">DSM 45362</strain>
    </source>
</reference>
<sequence>MKAQRAALGGHVTFPEPDVIMGGDHVAFP</sequence>
<proteinExistence type="predicted"/>
<dbReference type="AlphaFoldDB" id="A0A841BNQ2"/>
<evidence type="ECO:0000313" key="2">
    <source>
        <dbReference type="Proteomes" id="UP000587527"/>
    </source>
</evidence>
<dbReference type="EMBL" id="JACHMN010000002">
    <property type="protein sequence ID" value="MBB5868451.1"/>
    <property type="molecule type" value="Genomic_DNA"/>
</dbReference>
<dbReference type="Proteomes" id="UP000587527">
    <property type="component" value="Unassembled WGS sequence"/>
</dbReference>